<sequence>MIAFKFFIFVTVYTVSLDLFWVYVKLIEILEIGGSLLKSGLYKLDPVYDYVIVGCGSAGSIVALRLSEERNASVLVLEAGPTGTSWFDIPAVAILLRLSSVDWQYNTVPQENAAKALEDHVSKWPTGRVGGGSGRLNSLLYMRGHREDFRGWSQDPSAYNYESDILHYFKKSEDHRGAYKNDLKYHSTGGPLIVEDFLHITALGNAILKAAETLGYLIRDLNGQHSTGFMRSQINIKSGGRWLPLHHLLSLSRPNLVIQSNSFVEKVLFKSDYEAYGVQYTHLGVKANVRARKGVILSAGSVGTPKLLMLSGVGKRAHLSNVGIRTRVDLPVGDNLQDHVTTGLDLVLLNTSVLDVFKMYYPSTIFNYFYHGTGMWTGTGCEVLGVLSTKCLNSSLEYNQNCLNDEKLQPDLQILVMPLGAASDGGKHLVNVVGYNDITRENYIEPLVRQSTISLIPVVLHPKSRGTVRLSNRDPYNRPLIDPKYLSDPYDVTILLKGIEIIKKIISTQPMQQLGAKLNTRKIPGCVTFEFDTEAYWECYVRHLTMTAYHPIGTCKIGNSFDKESVVGYDFRVHNTNKLYIADASVIPTLISANTNAAVMVIGEKAAEQIRYDGFLSGGSCDLIELFIPKIICQI</sequence>
<dbReference type="GeneID" id="116178146"/>
<dbReference type="InterPro" id="IPR000172">
    <property type="entry name" value="GMC_OxRdtase_N"/>
</dbReference>
<name>A0A1Y1LYM6_PHOPY</name>
<dbReference type="InterPro" id="IPR036188">
    <property type="entry name" value="FAD/NAD-bd_sf"/>
</dbReference>
<dbReference type="GO" id="GO:0016614">
    <property type="term" value="F:oxidoreductase activity, acting on CH-OH group of donors"/>
    <property type="evidence" value="ECO:0007669"/>
    <property type="project" value="InterPro"/>
</dbReference>
<dbReference type="OrthoDB" id="5428259at2759"/>
<dbReference type="Gene3D" id="3.30.560.10">
    <property type="entry name" value="Glucose Oxidase, domain 3"/>
    <property type="match status" value="1"/>
</dbReference>
<organism evidence="8">
    <name type="scientific">Photinus pyralis</name>
    <name type="common">Common eastern firefly</name>
    <name type="synonym">Lampyris pyralis</name>
    <dbReference type="NCBI Taxonomy" id="7054"/>
    <lineage>
        <taxon>Eukaryota</taxon>
        <taxon>Metazoa</taxon>
        <taxon>Ecdysozoa</taxon>
        <taxon>Arthropoda</taxon>
        <taxon>Hexapoda</taxon>
        <taxon>Insecta</taxon>
        <taxon>Pterygota</taxon>
        <taxon>Neoptera</taxon>
        <taxon>Endopterygota</taxon>
        <taxon>Coleoptera</taxon>
        <taxon>Polyphaga</taxon>
        <taxon>Elateriformia</taxon>
        <taxon>Elateroidea</taxon>
        <taxon>Lampyridae</taxon>
        <taxon>Lampyrinae</taxon>
        <taxon>Photinus</taxon>
    </lineage>
</organism>
<dbReference type="PANTHER" id="PTHR11552">
    <property type="entry name" value="GLUCOSE-METHANOL-CHOLINE GMC OXIDOREDUCTASE"/>
    <property type="match status" value="1"/>
</dbReference>
<feature type="domain" description="Glucose-methanol-choline oxidoreductase N-terminal" evidence="7">
    <location>
        <begin position="300"/>
        <end position="314"/>
    </location>
</feature>
<dbReference type="Pfam" id="PF05199">
    <property type="entry name" value="GMC_oxred_C"/>
    <property type="match status" value="1"/>
</dbReference>
<evidence type="ECO:0000259" key="7">
    <source>
        <dbReference type="PROSITE" id="PS00624"/>
    </source>
</evidence>
<dbReference type="SUPFAM" id="SSF51905">
    <property type="entry name" value="FAD/NAD(P)-binding domain"/>
    <property type="match status" value="1"/>
</dbReference>
<dbReference type="EMBL" id="GEZM01043873">
    <property type="protein sequence ID" value="JAV78688.1"/>
    <property type="molecule type" value="Transcribed_RNA"/>
</dbReference>
<dbReference type="AlphaFoldDB" id="A0A1Y1LYM6"/>
<evidence type="ECO:0000256" key="4">
    <source>
        <dbReference type="ARBA" id="ARBA00022827"/>
    </source>
</evidence>
<keyword evidence="6" id="KW-0472">Membrane</keyword>
<dbReference type="SUPFAM" id="SSF54373">
    <property type="entry name" value="FAD-linked reductases, C-terminal domain"/>
    <property type="match status" value="1"/>
</dbReference>
<dbReference type="EMBL" id="GEZM01043869">
    <property type="protein sequence ID" value="JAV78698.1"/>
    <property type="molecule type" value="Transcribed_RNA"/>
</dbReference>
<dbReference type="PROSITE" id="PS00624">
    <property type="entry name" value="GMC_OXRED_2"/>
    <property type="match status" value="1"/>
</dbReference>
<evidence type="ECO:0000256" key="3">
    <source>
        <dbReference type="ARBA" id="ARBA00022630"/>
    </source>
</evidence>
<dbReference type="EMBL" id="GEZM01043872">
    <property type="protein sequence ID" value="JAV78692.1"/>
    <property type="molecule type" value="Transcribed_RNA"/>
</dbReference>
<evidence type="ECO:0000256" key="1">
    <source>
        <dbReference type="ARBA" id="ARBA00001974"/>
    </source>
</evidence>
<keyword evidence="3" id="KW-0285">Flavoprotein</keyword>
<keyword evidence="6" id="KW-0812">Transmembrane</keyword>
<feature type="binding site" evidence="5">
    <location>
        <position position="129"/>
    </location>
    <ligand>
        <name>FAD</name>
        <dbReference type="ChEBI" id="CHEBI:57692"/>
    </ligand>
</feature>
<dbReference type="PIRSF" id="PIRSF000137">
    <property type="entry name" value="Alcohol_oxidase"/>
    <property type="match status" value="1"/>
</dbReference>
<reference evidence="8" key="1">
    <citation type="journal article" date="2016" name="Sci. Rep.">
        <title>Molecular characterization of firefly nuptial gifts: a multi-omics approach sheds light on postcopulatory sexual selection.</title>
        <authorList>
            <person name="Al-Wathiqui N."/>
            <person name="Fallon T.R."/>
            <person name="South A."/>
            <person name="Weng J.K."/>
            <person name="Lewis S.M."/>
        </authorList>
    </citation>
    <scope>NUCLEOTIDE SEQUENCE</scope>
</reference>
<dbReference type="EMBL" id="GEZM01043871">
    <property type="protein sequence ID" value="JAV78694.1"/>
    <property type="molecule type" value="Transcribed_RNA"/>
</dbReference>
<dbReference type="EMBL" id="GEZM01043867">
    <property type="protein sequence ID" value="JAV78704.1"/>
    <property type="molecule type" value="Transcribed_RNA"/>
</dbReference>
<evidence type="ECO:0000256" key="6">
    <source>
        <dbReference type="SAM" id="Phobius"/>
    </source>
</evidence>
<dbReference type="EMBL" id="GEZM01043863">
    <property type="protein sequence ID" value="JAV78717.1"/>
    <property type="molecule type" value="Transcribed_RNA"/>
</dbReference>
<dbReference type="Gene3D" id="3.50.50.60">
    <property type="entry name" value="FAD/NAD(P)-binding domain"/>
    <property type="match status" value="1"/>
</dbReference>
<keyword evidence="6" id="KW-1133">Transmembrane helix</keyword>
<dbReference type="GO" id="GO:0050660">
    <property type="term" value="F:flavin adenine dinucleotide binding"/>
    <property type="evidence" value="ECO:0007669"/>
    <property type="project" value="InterPro"/>
</dbReference>
<dbReference type="InterPro" id="IPR012132">
    <property type="entry name" value="GMC_OxRdtase"/>
</dbReference>
<proteinExistence type="inferred from homology"/>
<feature type="transmembrane region" description="Helical" evidence="6">
    <location>
        <begin position="6"/>
        <end position="26"/>
    </location>
</feature>
<dbReference type="EMBL" id="GEZM01043865">
    <property type="protein sequence ID" value="JAV78712.1"/>
    <property type="molecule type" value="Transcribed_RNA"/>
</dbReference>
<dbReference type="EMBL" id="GEZM01043868">
    <property type="protein sequence ID" value="JAV78702.1"/>
    <property type="molecule type" value="Transcribed_RNA"/>
</dbReference>
<evidence type="ECO:0000256" key="5">
    <source>
        <dbReference type="PIRSR" id="PIRSR000137-2"/>
    </source>
</evidence>
<dbReference type="RefSeq" id="XP_031353407.1">
    <property type="nucleotide sequence ID" value="XM_031497547.1"/>
</dbReference>
<comment type="similarity">
    <text evidence="2">Belongs to the GMC oxidoreductase family.</text>
</comment>
<evidence type="ECO:0000313" key="8">
    <source>
        <dbReference type="EMBL" id="JAV78714.1"/>
    </source>
</evidence>
<dbReference type="InterPro" id="IPR007867">
    <property type="entry name" value="GMC_OxRtase_C"/>
</dbReference>
<dbReference type="EMBL" id="GEZM01043866">
    <property type="protein sequence ID" value="JAV78706.1"/>
    <property type="molecule type" value="Transcribed_RNA"/>
</dbReference>
<dbReference type="PANTHER" id="PTHR11552:SF147">
    <property type="entry name" value="CHOLINE DEHYDROGENASE, MITOCHONDRIAL"/>
    <property type="match status" value="1"/>
</dbReference>
<feature type="binding site" evidence="5">
    <location>
        <position position="264"/>
    </location>
    <ligand>
        <name>FAD</name>
        <dbReference type="ChEBI" id="CHEBI:57692"/>
    </ligand>
</feature>
<accession>A0A1Y1LYM6</accession>
<comment type="cofactor">
    <cofactor evidence="1 5">
        <name>FAD</name>
        <dbReference type="ChEBI" id="CHEBI:57692"/>
    </cofactor>
</comment>
<evidence type="ECO:0000256" key="2">
    <source>
        <dbReference type="ARBA" id="ARBA00010790"/>
    </source>
</evidence>
<dbReference type="EMBL" id="GEZM01043864">
    <property type="protein sequence ID" value="JAV78714.1"/>
    <property type="molecule type" value="Transcribed_RNA"/>
</dbReference>
<dbReference type="KEGG" id="ppyr:116178146"/>
<keyword evidence="4 5" id="KW-0274">FAD</keyword>
<dbReference type="Pfam" id="PF00732">
    <property type="entry name" value="GMC_oxred_N"/>
    <property type="match status" value="1"/>
</dbReference>
<protein>
    <recommendedName>
        <fullName evidence="7">Glucose-methanol-choline oxidoreductase N-terminal domain-containing protein</fullName>
    </recommendedName>
</protein>